<feature type="transmembrane region" description="Helical" evidence="4">
    <location>
        <begin position="103"/>
        <end position="124"/>
    </location>
</feature>
<evidence type="ECO:0000256" key="1">
    <source>
        <dbReference type="ARBA" id="ARBA00022468"/>
    </source>
</evidence>
<keyword evidence="5" id="KW-0732">Signal</keyword>
<keyword evidence="4" id="KW-1133">Transmembrane helix</keyword>
<reference evidence="6" key="1">
    <citation type="submission" date="2021-02" db="EMBL/GenBank/DDBJ databases">
        <authorList>
            <person name="Dougan E. K."/>
            <person name="Rhodes N."/>
            <person name="Thang M."/>
            <person name="Chan C."/>
        </authorList>
    </citation>
    <scope>NUCLEOTIDE SEQUENCE</scope>
</reference>
<evidence type="ECO:0000256" key="2">
    <source>
        <dbReference type="ARBA" id="ARBA00022614"/>
    </source>
</evidence>
<proteinExistence type="predicted"/>
<dbReference type="GO" id="GO:0048471">
    <property type="term" value="C:perinuclear region of cytoplasm"/>
    <property type="evidence" value="ECO:0007669"/>
    <property type="project" value="TreeGrafter"/>
</dbReference>
<organism evidence="6 7">
    <name type="scientific">Polarella glacialis</name>
    <name type="common">Dinoflagellate</name>
    <dbReference type="NCBI Taxonomy" id="89957"/>
    <lineage>
        <taxon>Eukaryota</taxon>
        <taxon>Sar</taxon>
        <taxon>Alveolata</taxon>
        <taxon>Dinophyceae</taxon>
        <taxon>Suessiales</taxon>
        <taxon>Suessiaceae</taxon>
        <taxon>Polarella</taxon>
    </lineage>
</organism>
<dbReference type="GO" id="GO:0006913">
    <property type="term" value="P:nucleocytoplasmic transport"/>
    <property type="evidence" value="ECO:0007669"/>
    <property type="project" value="TreeGrafter"/>
</dbReference>
<dbReference type="Proteomes" id="UP000626109">
    <property type="component" value="Unassembled WGS sequence"/>
</dbReference>
<feature type="chain" id="PRO_5032594842" evidence="5">
    <location>
        <begin position="31"/>
        <end position="416"/>
    </location>
</feature>
<evidence type="ECO:0000256" key="3">
    <source>
        <dbReference type="ARBA" id="ARBA00022737"/>
    </source>
</evidence>
<dbReference type="AlphaFoldDB" id="A0A813ING0"/>
<dbReference type="GO" id="GO:0005096">
    <property type="term" value="F:GTPase activator activity"/>
    <property type="evidence" value="ECO:0007669"/>
    <property type="project" value="UniProtKB-KW"/>
</dbReference>
<dbReference type="Pfam" id="PF00560">
    <property type="entry name" value="LRR_1"/>
    <property type="match status" value="1"/>
</dbReference>
<dbReference type="InterPro" id="IPR032675">
    <property type="entry name" value="LRR_dom_sf"/>
</dbReference>
<keyword evidence="3" id="KW-0677">Repeat</keyword>
<keyword evidence="4" id="KW-0812">Transmembrane</keyword>
<sequence>MARKMPSRMPKVVGIMLILLAAAAVTAAWAAIDGDASNADCVASAVVPESLDAAQHSSASLAEESLQLPGVPGESLSSDPAISVHSPNARPVEGTEGRQQLGVARLAVLFGFAAFIILWIIVTVKWAVEGSLPARLAIWGFLPEAYAAISVRAVVYLLRLKTTETPVVLLRNCVSDAGAKELAEALGQHGKKADLQALELPHNRQLGGEGIRAIVEVVLLEGVPLVEFDLSYNPQLGDAVVVALQPLMERKASKLNTLKLADCGLGLSSLRLLATGACKLRLQTLDLSGNALSGSGELLAELLEAPVLEELALACCGLELADVEAVAEQLPYTSLRTLQLAGNGIDSTGLRALAEHLPKSQIDELGLEGNEIKAEDLSPLGTAWAKRPFSRLRLNGNQMTQAQIASFVRTLRFMQA</sequence>
<feature type="signal peptide" evidence="5">
    <location>
        <begin position="1"/>
        <end position="30"/>
    </location>
</feature>
<evidence type="ECO:0000313" key="6">
    <source>
        <dbReference type="EMBL" id="CAE8653402.1"/>
    </source>
</evidence>
<dbReference type="GO" id="GO:0031267">
    <property type="term" value="F:small GTPase binding"/>
    <property type="evidence" value="ECO:0007669"/>
    <property type="project" value="TreeGrafter"/>
</dbReference>
<keyword evidence="4" id="KW-0472">Membrane</keyword>
<dbReference type="GO" id="GO:0005634">
    <property type="term" value="C:nucleus"/>
    <property type="evidence" value="ECO:0007669"/>
    <property type="project" value="TreeGrafter"/>
</dbReference>
<dbReference type="Pfam" id="PF13516">
    <property type="entry name" value="LRR_6"/>
    <property type="match status" value="1"/>
</dbReference>
<dbReference type="InterPro" id="IPR027038">
    <property type="entry name" value="RanGap"/>
</dbReference>
<dbReference type="SMART" id="SM00368">
    <property type="entry name" value="LRR_RI"/>
    <property type="match status" value="6"/>
</dbReference>
<dbReference type="EMBL" id="CAJNNW010011658">
    <property type="protein sequence ID" value="CAE8653402.1"/>
    <property type="molecule type" value="Genomic_DNA"/>
</dbReference>
<protein>
    <submittedName>
        <fullName evidence="6">Uncharacterized protein</fullName>
    </submittedName>
</protein>
<dbReference type="SUPFAM" id="SSF52047">
    <property type="entry name" value="RNI-like"/>
    <property type="match status" value="1"/>
</dbReference>
<name>A0A813ING0_POLGL</name>
<dbReference type="GO" id="GO:0005829">
    <property type="term" value="C:cytosol"/>
    <property type="evidence" value="ECO:0007669"/>
    <property type="project" value="TreeGrafter"/>
</dbReference>
<evidence type="ECO:0000256" key="5">
    <source>
        <dbReference type="SAM" id="SignalP"/>
    </source>
</evidence>
<comment type="caution">
    <text evidence="6">The sequence shown here is derived from an EMBL/GenBank/DDBJ whole genome shotgun (WGS) entry which is preliminary data.</text>
</comment>
<evidence type="ECO:0000313" key="7">
    <source>
        <dbReference type="Proteomes" id="UP000626109"/>
    </source>
</evidence>
<evidence type="ECO:0000256" key="4">
    <source>
        <dbReference type="SAM" id="Phobius"/>
    </source>
</evidence>
<gene>
    <name evidence="6" type="ORF">PGLA2088_LOCUS10380</name>
</gene>
<dbReference type="InterPro" id="IPR001611">
    <property type="entry name" value="Leu-rich_rpt"/>
</dbReference>
<dbReference type="PANTHER" id="PTHR24113:SF12">
    <property type="entry name" value="RAN GTPASE-ACTIVATING PROTEIN 1"/>
    <property type="match status" value="1"/>
</dbReference>
<keyword evidence="2" id="KW-0433">Leucine-rich repeat</keyword>
<dbReference type="PANTHER" id="PTHR24113">
    <property type="entry name" value="RAN GTPASE-ACTIVATING PROTEIN 1"/>
    <property type="match status" value="1"/>
</dbReference>
<keyword evidence="1" id="KW-0343">GTPase activation</keyword>
<dbReference type="Gene3D" id="3.80.10.10">
    <property type="entry name" value="Ribonuclease Inhibitor"/>
    <property type="match status" value="1"/>
</dbReference>
<feature type="transmembrane region" description="Helical" evidence="4">
    <location>
        <begin position="136"/>
        <end position="158"/>
    </location>
</feature>
<accession>A0A813ING0</accession>